<organism evidence="10 11">
    <name type="scientific">Punica granatum</name>
    <name type="common">Pomegranate</name>
    <dbReference type="NCBI Taxonomy" id="22663"/>
    <lineage>
        <taxon>Eukaryota</taxon>
        <taxon>Viridiplantae</taxon>
        <taxon>Streptophyta</taxon>
        <taxon>Embryophyta</taxon>
        <taxon>Tracheophyta</taxon>
        <taxon>Spermatophyta</taxon>
        <taxon>Magnoliopsida</taxon>
        <taxon>eudicotyledons</taxon>
        <taxon>Gunneridae</taxon>
        <taxon>Pentapetalae</taxon>
        <taxon>rosids</taxon>
        <taxon>malvids</taxon>
        <taxon>Myrtales</taxon>
        <taxon>Lythraceae</taxon>
        <taxon>Punica</taxon>
    </lineage>
</organism>
<name>A0A218XKR0_PUNGR</name>
<keyword evidence="5 7" id="KW-0472">Membrane</keyword>
<dbReference type="Gene3D" id="3.30.200.20">
    <property type="entry name" value="Phosphorylase Kinase, domain 1"/>
    <property type="match status" value="1"/>
</dbReference>
<accession>A0A218XKR0</accession>
<feature type="binding site" evidence="6">
    <location>
        <position position="193"/>
    </location>
    <ligand>
        <name>ATP</name>
        <dbReference type="ChEBI" id="CHEBI:30616"/>
    </ligand>
</feature>
<dbReference type="PANTHER" id="PTHR47974">
    <property type="entry name" value="OS07G0415500 PROTEIN"/>
    <property type="match status" value="1"/>
</dbReference>
<evidence type="ECO:0000313" key="11">
    <source>
        <dbReference type="Proteomes" id="UP000197138"/>
    </source>
</evidence>
<evidence type="ECO:0000256" key="5">
    <source>
        <dbReference type="ARBA" id="ARBA00023136"/>
    </source>
</evidence>
<feature type="transmembrane region" description="Helical" evidence="7">
    <location>
        <begin position="98"/>
        <end position="122"/>
    </location>
</feature>
<dbReference type="GO" id="GO:0005524">
    <property type="term" value="F:ATP binding"/>
    <property type="evidence" value="ECO:0007669"/>
    <property type="project" value="UniProtKB-UniRule"/>
</dbReference>
<reference evidence="11" key="1">
    <citation type="journal article" date="2017" name="Plant J.">
        <title>The pomegranate (Punica granatum L.) genome and the genomics of punicalagin biosynthesis.</title>
        <authorList>
            <person name="Qin G."/>
            <person name="Xu C."/>
            <person name="Ming R."/>
            <person name="Tang H."/>
            <person name="Guyot R."/>
            <person name="Kramer E.M."/>
            <person name="Hu Y."/>
            <person name="Yi X."/>
            <person name="Qi Y."/>
            <person name="Xu X."/>
            <person name="Gao Z."/>
            <person name="Pan H."/>
            <person name="Jian J."/>
            <person name="Tian Y."/>
            <person name="Yue Z."/>
            <person name="Xu Y."/>
        </authorList>
    </citation>
    <scope>NUCLEOTIDE SEQUENCE [LARGE SCALE GENOMIC DNA]</scope>
    <source>
        <strain evidence="11">cv. Dabenzi</strain>
    </source>
</reference>
<evidence type="ECO:0000256" key="3">
    <source>
        <dbReference type="ARBA" id="ARBA00022729"/>
    </source>
</evidence>
<keyword evidence="6" id="KW-0067">ATP-binding</keyword>
<feature type="domain" description="Protein kinase" evidence="9">
    <location>
        <begin position="165"/>
        <end position="211"/>
    </location>
</feature>
<evidence type="ECO:0000313" key="10">
    <source>
        <dbReference type="EMBL" id="OWM85553.1"/>
    </source>
</evidence>
<feature type="signal peptide" evidence="8">
    <location>
        <begin position="1"/>
        <end position="16"/>
    </location>
</feature>
<comment type="caution">
    <text evidence="10">The sequence shown here is derived from an EMBL/GenBank/DDBJ whole genome shotgun (WGS) entry which is preliminary data.</text>
</comment>
<keyword evidence="2 7" id="KW-0812">Transmembrane</keyword>
<proteinExistence type="predicted"/>
<feature type="chain" id="PRO_5012555745" description="Protein kinase domain-containing protein" evidence="8">
    <location>
        <begin position="17"/>
        <end position="211"/>
    </location>
</feature>
<sequence>MIRILATLCCTTLVLIEPRSASAPGTATSSSFSVTAPLPLNFFTYPVNCARNSSYHSFACFHGEQLEYSNYPVNSCQYSLSVPVETNVDKSRSVGQKVAVGVGAVVGTAGILVGAAIIILHLRKKLRSLFFKGHTSDRDIENFIKKHGSLTLKRFSYIQVKRMTCSFREKLGEGGFGAVYKGKLPDGTLVAVKLLNASKGTFGRRLLREDI</sequence>
<dbReference type="EMBL" id="MTKT01001159">
    <property type="protein sequence ID" value="OWM85553.1"/>
    <property type="molecule type" value="Genomic_DNA"/>
</dbReference>
<dbReference type="GO" id="GO:0016020">
    <property type="term" value="C:membrane"/>
    <property type="evidence" value="ECO:0007669"/>
    <property type="project" value="UniProtKB-SubCell"/>
</dbReference>
<dbReference type="GO" id="GO:0004672">
    <property type="term" value="F:protein kinase activity"/>
    <property type="evidence" value="ECO:0007669"/>
    <property type="project" value="InterPro"/>
</dbReference>
<evidence type="ECO:0000256" key="4">
    <source>
        <dbReference type="ARBA" id="ARBA00022989"/>
    </source>
</evidence>
<evidence type="ECO:0000256" key="6">
    <source>
        <dbReference type="PROSITE-ProRule" id="PRU10141"/>
    </source>
</evidence>
<evidence type="ECO:0000256" key="1">
    <source>
        <dbReference type="ARBA" id="ARBA00004167"/>
    </source>
</evidence>
<dbReference type="InterPro" id="IPR017441">
    <property type="entry name" value="Protein_kinase_ATP_BS"/>
</dbReference>
<keyword evidence="3 8" id="KW-0732">Signal</keyword>
<evidence type="ECO:0000256" key="2">
    <source>
        <dbReference type="ARBA" id="ARBA00022692"/>
    </source>
</evidence>
<protein>
    <recommendedName>
        <fullName evidence="9">Protein kinase domain-containing protein</fullName>
    </recommendedName>
</protein>
<dbReference type="PROSITE" id="PS00107">
    <property type="entry name" value="PROTEIN_KINASE_ATP"/>
    <property type="match status" value="1"/>
</dbReference>
<evidence type="ECO:0000259" key="9">
    <source>
        <dbReference type="PROSITE" id="PS50011"/>
    </source>
</evidence>
<dbReference type="PROSITE" id="PS50011">
    <property type="entry name" value="PROTEIN_KINASE_DOM"/>
    <property type="match status" value="1"/>
</dbReference>
<comment type="subcellular location">
    <subcellularLocation>
        <location evidence="1">Membrane</location>
        <topology evidence="1">Single-pass membrane protein</topology>
    </subcellularLocation>
</comment>
<dbReference type="InterPro" id="IPR000719">
    <property type="entry name" value="Prot_kinase_dom"/>
</dbReference>
<keyword evidence="4 7" id="KW-1133">Transmembrane helix</keyword>
<gene>
    <name evidence="10" type="ORF">CDL15_Pgr010172</name>
</gene>
<dbReference type="PANTHER" id="PTHR47974:SF24">
    <property type="entry name" value="RECEPTOR-LIKE SERINE_THREONINE-PROTEIN KINASE"/>
    <property type="match status" value="1"/>
</dbReference>
<keyword evidence="6" id="KW-0547">Nucleotide-binding</keyword>
<evidence type="ECO:0000256" key="8">
    <source>
        <dbReference type="SAM" id="SignalP"/>
    </source>
</evidence>
<evidence type="ECO:0000256" key="7">
    <source>
        <dbReference type="SAM" id="Phobius"/>
    </source>
</evidence>
<dbReference type="InterPro" id="IPR011009">
    <property type="entry name" value="Kinase-like_dom_sf"/>
</dbReference>
<dbReference type="Proteomes" id="UP000197138">
    <property type="component" value="Unassembled WGS sequence"/>
</dbReference>
<dbReference type="AlphaFoldDB" id="A0A218XKR0"/>
<dbReference type="SUPFAM" id="SSF56112">
    <property type="entry name" value="Protein kinase-like (PK-like)"/>
    <property type="match status" value="1"/>
</dbReference>